<evidence type="ECO:0000256" key="1">
    <source>
        <dbReference type="SAM" id="MobiDB-lite"/>
    </source>
</evidence>
<feature type="compositionally biased region" description="Low complexity" evidence="1">
    <location>
        <begin position="21"/>
        <end position="31"/>
    </location>
</feature>
<gene>
    <name evidence="2" type="ORF">FRACYDRAFT_234711</name>
</gene>
<protein>
    <submittedName>
        <fullName evidence="2">Uncharacterized protein</fullName>
    </submittedName>
</protein>
<evidence type="ECO:0000313" key="2">
    <source>
        <dbReference type="EMBL" id="OEU21085.1"/>
    </source>
</evidence>
<keyword evidence="3" id="KW-1185">Reference proteome</keyword>
<dbReference type="InParanoid" id="A0A1E7FSM3"/>
<dbReference type="KEGG" id="fcy:FRACYDRAFT_234711"/>
<dbReference type="EMBL" id="KV784354">
    <property type="protein sequence ID" value="OEU21085.1"/>
    <property type="molecule type" value="Genomic_DNA"/>
</dbReference>
<organism evidence="2 3">
    <name type="scientific">Fragilariopsis cylindrus CCMP1102</name>
    <dbReference type="NCBI Taxonomy" id="635003"/>
    <lineage>
        <taxon>Eukaryota</taxon>
        <taxon>Sar</taxon>
        <taxon>Stramenopiles</taxon>
        <taxon>Ochrophyta</taxon>
        <taxon>Bacillariophyta</taxon>
        <taxon>Bacillariophyceae</taxon>
        <taxon>Bacillariophycidae</taxon>
        <taxon>Bacillariales</taxon>
        <taxon>Bacillariaceae</taxon>
        <taxon>Fragilariopsis</taxon>
    </lineage>
</organism>
<evidence type="ECO:0000313" key="3">
    <source>
        <dbReference type="Proteomes" id="UP000095751"/>
    </source>
</evidence>
<proteinExistence type="predicted"/>
<feature type="region of interest" description="Disordered" evidence="1">
    <location>
        <begin position="1"/>
        <end position="31"/>
    </location>
</feature>
<sequence>MADRSSRRFTIPQPIAEEEQQQQQQQQESQQHGFPIIVEETNYEAHQHHHGSSSASSFINSVKNIFAPCVGAVDAASLFMDDCRPSKFDTWNTNQQAMNRQKRGKTLEIPTHSGMMFDDDDVSAISAHTLEEMELLRMAQKSKRGAGISNIHMSPPPTEIWRNSNTSTNNILGPKSSRYQHHQQYQKQHPTISTTRKSTAAVVQGQGQQHTTSPFSSFTNKQILKIQQHHQSSPVFSSNGDLSICVSASESSSSSDDMVGLQEKHQQDEETNRVG</sequence>
<reference evidence="2 3" key="1">
    <citation type="submission" date="2016-09" db="EMBL/GenBank/DDBJ databases">
        <title>Extensive genetic diversity and differential bi-allelic expression allows diatom success in the polar Southern Ocean.</title>
        <authorList>
            <consortium name="DOE Joint Genome Institute"/>
            <person name="Mock T."/>
            <person name="Otillar R.P."/>
            <person name="Strauss J."/>
            <person name="Dupont C."/>
            <person name="Frickenhaus S."/>
            <person name="Maumus F."/>
            <person name="Mcmullan M."/>
            <person name="Sanges R."/>
            <person name="Schmutz J."/>
            <person name="Toseland A."/>
            <person name="Valas R."/>
            <person name="Veluchamy A."/>
            <person name="Ward B.J."/>
            <person name="Allen A."/>
            <person name="Barry K."/>
            <person name="Falciatore A."/>
            <person name="Ferrante M."/>
            <person name="Fortunato A.E."/>
            <person name="Gloeckner G."/>
            <person name="Gruber A."/>
            <person name="Hipkin R."/>
            <person name="Janech M."/>
            <person name="Kroth P."/>
            <person name="Leese F."/>
            <person name="Lindquist E."/>
            <person name="Lyon B.R."/>
            <person name="Martin J."/>
            <person name="Mayer C."/>
            <person name="Parker M."/>
            <person name="Quesneville H."/>
            <person name="Raymond J."/>
            <person name="Uhlig C."/>
            <person name="Valentin K.U."/>
            <person name="Worden A.Z."/>
            <person name="Armbrust E.V."/>
            <person name="Bowler C."/>
            <person name="Green B."/>
            <person name="Moulton V."/>
            <person name="Van Oosterhout C."/>
            <person name="Grigoriev I."/>
        </authorList>
    </citation>
    <scope>NUCLEOTIDE SEQUENCE [LARGE SCALE GENOMIC DNA]</scope>
    <source>
        <strain evidence="2 3">CCMP1102</strain>
    </source>
</reference>
<accession>A0A1E7FSM3</accession>
<feature type="compositionally biased region" description="Basic and acidic residues" evidence="1">
    <location>
        <begin position="262"/>
        <end position="275"/>
    </location>
</feature>
<dbReference type="Proteomes" id="UP000095751">
    <property type="component" value="Unassembled WGS sequence"/>
</dbReference>
<dbReference type="AlphaFoldDB" id="A0A1E7FSM3"/>
<name>A0A1E7FSM3_9STRA</name>
<feature type="region of interest" description="Disordered" evidence="1">
    <location>
        <begin position="247"/>
        <end position="275"/>
    </location>
</feature>
<dbReference type="OrthoDB" id="49003at2759"/>